<sequence length="118" mass="13694">MSENGKRGSVRVNLVLYRRYVSKSVNIIENSATRRSRPEVPGHLRRSVDEIQLSPRTDYSSGPSRRYTLIIVNRSQHLSRCRCIRFFVRLKVCCALHISLKLFVLVNSPFLFATPFVR</sequence>
<evidence type="ECO:0000313" key="2">
    <source>
        <dbReference type="Proteomes" id="UP000299102"/>
    </source>
</evidence>
<evidence type="ECO:0000313" key="1">
    <source>
        <dbReference type="EMBL" id="GBP44744.1"/>
    </source>
</evidence>
<dbReference type="EMBL" id="BGZK01000457">
    <property type="protein sequence ID" value="GBP44744.1"/>
    <property type="molecule type" value="Genomic_DNA"/>
</dbReference>
<comment type="caution">
    <text evidence="1">The sequence shown here is derived from an EMBL/GenBank/DDBJ whole genome shotgun (WGS) entry which is preliminary data.</text>
</comment>
<dbReference type="AlphaFoldDB" id="A0A4C1W3J2"/>
<reference evidence="1 2" key="1">
    <citation type="journal article" date="2019" name="Commun. Biol.">
        <title>The bagworm genome reveals a unique fibroin gene that provides high tensile strength.</title>
        <authorList>
            <person name="Kono N."/>
            <person name="Nakamura H."/>
            <person name="Ohtoshi R."/>
            <person name="Tomita M."/>
            <person name="Numata K."/>
            <person name="Arakawa K."/>
        </authorList>
    </citation>
    <scope>NUCLEOTIDE SEQUENCE [LARGE SCALE GENOMIC DNA]</scope>
</reference>
<dbReference type="Proteomes" id="UP000299102">
    <property type="component" value="Unassembled WGS sequence"/>
</dbReference>
<proteinExistence type="predicted"/>
<accession>A0A4C1W3J2</accession>
<protein>
    <submittedName>
        <fullName evidence="1">Uncharacterized protein</fullName>
    </submittedName>
</protein>
<organism evidence="1 2">
    <name type="scientific">Eumeta variegata</name>
    <name type="common">Bagworm moth</name>
    <name type="synonym">Eumeta japonica</name>
    <dbReference type="NCBI Taxonomy" id="151549"/>
    <lineage>
        <taxon>Eukaryota</taxon>
        <taxon>Metazoa</taxon>
        <taxon>Ecdysozoa</taxon>
        <taxon>Arthropoda</taxon>
        <taxon>Hexapoda</taxon>
        <taxon>Insecta</taxon>
        <taxon>Pterygota</taxon>
        <taxon>Neoptera</taxon>
        <taxon>Endopterygota</taxon>
        <taxon>Lepidoptera</taxon>
        <taxon>Glossata</taxon>
        <taxon>Ditrysia</taxon>
        <taxon>Tineoidea</taxon>
        <taxon>Psychidae</taxon>
        <taxon>Oiketicinae</taxon>
        <taxon>Eumeta</taxon>
    </lineage>
</organism>
<gene>
    <name evidence="1" type="ORF">EVAR_81512_1</name>
</gene>
<name>A0A4C1W3J2_EUMVA</name>
<keyword evidence="2" id="KW-1185">Reference proteome</keyword>